<dbReference type="SMART" id="SM00487">
    <property type="entry name" value="DEXDc"/>
    <property type="match status" value="1"/>
</dbReference>
<dbReference type="PROSITE" id="PS51194">
    <property type="entry name" value="HELICASE_CTER"/>
    <property type="match status" value="1"/>
</dbReference>
<accession>A0AAN6S6Y7</accession>
<keyword evidence="8" id="KW-1185">Reference proteome</keyword>
<comment type="caution">
    <text evidence="7">The sequence shown here is derived from an EMBL/GenBank/DDBJ whole genome shotgun (WGS) entry which is preliminary data.</text>
</comment>
<evidence type="ECO:0000256" key="2">
    <source>
        <dbReference type="ARBA" id="ARBA00022801"/>
    </source>
</evidence>
<feature type="compositionally biased region" description="Basic and acidic residues" evidence="4">
    <location>
        <begin position="444"/>
        <end position="455"/>
    </location>
</feature>
<dbReference type="CDD" id="cd18793">
    <property type="entry name" value="SF2_C_SNF"/>
    <property type="match status" value="1"/>
</dbReference>
<dbReference type="InterPro" id="IPR038718">
    <property type="entry name" value="SNF2-like_sf"/>
</dbReference>
<dbReference type="SMART" id="SM00490">
    <property type="entry name" value="HELICc"/>
    <property type="match status" value="1"/>
</dbReference>
<feature type="compositionally biased region" description="Low complexity" evidence="4">
    <location>
        <begin position="89"/>
        <end position="106"/>
    </location>
</feature>
<dbReference type="GO" id="GO:0005524">
    <property type="term" value="F:ATP binding"/>
    <property type="evidence" value="ECO:0007669"/>
    <property type="project" value="InterPro"/>
</dbReference>
<keyword evidence="1" id="KW-0547">Nucleotide-binding</keyword>
<dbReference type="InterPro" id="IPR000330">
    <property type="entry name" value="SNF2_N"/>
</dbReference>
<evidence type="ECO:0000259" key="5">
    <source>
        <dbReference type="PROSITE" id="PS51192"/>
    </source>
</evidence>
<proteinExistence type="predicted"/>
<feature type="compositionally biased region" description="Acidic residues" evidence="4">
    <location>
        <begin position="302"/>
        <end position="311"/>
    </location>
</feature>
<dbReference type="PANTHER" id="PTHR10799">
    <property type="entry name" value="SNF2/RAD54 HELICASE FAMILY"/>
    <property type="match status" value="1"/>
</dbReference>
<feature type="domain" description="Helicase C-terminal" evidence="6">
    <location>
        <begin position="873"/>
        <end position="1032"/>
    </location>
</feature>
<dbReference type="Gene3D" id="3.40.50.10810">
    <property type="entry name" value="Tandem AAA-ATPase domain"/>
    <property type="match status" value="1"/>
</dbReference>
<feature type="region of interest" description="Disordered" evidence="4">
    <location>
        <begin position="440"/>
        <end position="459"/>
    </location>
</feature>
<dbReference type="InterPro" id="IPR027417">
    <property type="entry name" value="P-loop_NTPase"/>
</dbReference>
<dbReference type="Pfam" id="PF00271">
    <property type="entry name" value="Helicase_C"/>
    <property type="match status" value="1"/>
</dbReference>
<organism evidence="7 8">
    <name type="scientific">Diplogelasinospora grovesii</name>
    <dbReference type="NCBI Taxonomy" id="303347"/>
    <lineage>
        <taxon>Eukaryota</taxon>
        <taxon>Fungi</taxon>
        <taxon>Dikarya</taxon>
        <taxon>Ascomycota</taxon>
        <taxon>Pezizomycotina</taxon>
        <taxon>Sordariomycetes</taxon>
        <taxon>Sordariomycetidae</taxon>
        <taxon>Sordariales</taxon>
        <taxon>Diplogelasinosporaceae</taxon>
        <taxon>Diplogelasinospora</taxon>
    </lineage>
</organism>
<dbReference type="Proteomes" id="UP001303473">
    <property type="component" value="Unassembled WGS sequence"/>
</dbReference>
<evidence type="ECO:0000256" key="4">
    <source>
        <dbReference type="SAM" id="MobiDB-lite"/>
    </source>
</evidence>
<evidence type="ECO:0000256" key="1">
    <source>
        <dbReference type="ARBA" id="ARBA00022741"/>
    </source>
</evidence>
<protein>
    <submittedName>
        <fullName evidence="7">ATP-dependent helicase fft2</fullName>
    </submittedName>
</protein>
<dbReference type="SUPFAM" id="SSF52540">
    <property type="entry name" value="P-loop containing nucleoside triphosphate hydrolases"/>
    <property type="match status" value="2"/>
</dbReference>
<feature type="region of interest" description="Disordered" evidence="4">
    <location>
        <begin position="89"/>
        <end position="114"/>
    </location>
</feature>
<feature type="compositionally biased region" description="Polar residues" evidence="4">
    <location>
        <begin position="243"/>
        <end position="255"/>
    </location>
</feature>
<evidence type="ECO:0000313" key="8">
    <source>
        <dbReference type="Proteomes" id="UP001303473"/>
    </source>
</evidence>
<gene>
    <name evidence="7" type="ORF">QBC46DRAFT_339216</name>
</gene>
<dbReference type="CDD" id="cd17919">
    <property type="entry name" value="DEXHc_Snf"/>
    <property type="match status" value="1"/>
</dbReference>
<keyword evidence="3" id="KW-0067">ATP-binding</keyword>
<name>A0AAN6S6Y7_9PEZI</name>
<dbReference type="GO" id="GO:0004386">
    <property type="term" value="F:helicase activity"/>
    <property type="evidence" value="ECO:0007669"/>
    <property type="project" value="UniProtKB-KW"/>
</dbReference>
<feature type="compositionally biased region" description="Basic residues" evidence="4">
    <location>
        <begin position="259"/>
        <end position="272"/>
    </location>
</feature>
<dbReference type="EMBL" id="MU853771">
    <property type="protein sequence ID" value="KAK3942710.1"/>
    <property type="molecule type" value="Genomic_DNA"/>
</dbReference>
<dbReference type="Gene3D" id="3.40.50.300">
    <property type="entry name" value="P-loop containing nucleotide triphosphate hydrolases"/>
    <property type="match status" value="1"/>
</dbReference>
<reference evidence="8" key="1">
    <citation type="journal article" date="2023" name="Mol. Phylogenet. Evol.">
        <title>Genome-scale phylogeny and comparative genomics of the fungal order Sordariales.</title>
        <authorList>
            <person name="Hensen N."/>
            <person name="Bonometti L."/>
            <person name="Westerberg I."/>
            <person name="Brannstrom I.O."/>
            <person name="Guillou S."/>
            <person name="Cros-Aarteil S."/>
            <person name="Calhoun S."/>
            <person name="Haridas S."/>
            <person name="Kuo A."/>
            <person name="Mondo S."/>
            <person name="Pangilinan J."/>
            <person name="Riley R."/>
            <person name="LaButti K."/>
            <person name="Andreopoulos B."/>
            <person name="Lipzen A."/>
            <person name="Chen C."/>
            <person name="Yan M."/>
            <person name="Daum C."/>
            <person name="Ng V."/>
            <person name="Clum A."/>
            <person name="Steindorff A."/>
            <person name="Ohm R.A."/>
            <person name="Martin F."/>
            <person name="Silar P."/>
            <person name="Natvig D.O."/>
            <person name="Lalanne C."/>
            <person name="Gautier V."/>
            <person name="Ament-Velasquez S.L."/>
            <person name="Kruys A."/>
            <person name="Hutchinson M.I."/>
            <person name="Powell A.J."/>
            <person name="Barry K."/>
            <person name="Miller A.N."/>
            <person name="Grigoriev I.V."/>
            <person name="Debuchy R."/>
            <person name="Gladieux P."/>
            <person name="Hiltunen Thoren M."/>
            <person name="Johannesson H."/>
        </authorList>
    </citation>
    <scope>NUCLEOTIDE SEQUENCE [LARGE SCALE GENOMIC DNA]</scope>
    <source>
        <strain evidence="8">CBS 340.73</strain>
    </source>
</reference>
<feature type="region of interest" description="Disordered" evidence="4">
    <location>
        <begin position="170"/>
        <end position="216"/>
    </location>
</feature>
<dbReference type="PROSITE" id="PS51192">
    <property type="entry name" value="HELICASE_ATP_BIND_1"/>
    <property type="match status" value="1"/>
</dbReference>
<evidence type="ECO:0000313" key="7">
    <source>
        <dbReference type="EMBL" id="KAK3942710.1"/>
    </source>
</evidence>
<dbReference type="InterPro" id="IPR014001">
    <property type="entry name" value="Helicase_ATP-bd"/>
</dbReference>
<dbReference type="GO" id="GO:0016787">
    <property type="term" value="F:hydrolase activity"/>
    <property type="evidence" value="ECO:0007669"/>
    <property type="project" value="UniProtKB-KW"/>
</dbReference>
<dbReference type="Pfam" id="PF00176">
    <property type="entry name" value="SNF2-rel_dom"/>
    <property type="match status" value="1"/>
</dbReference>
<sequence length="1054" mass="117380">MAFSSSSPVATVRLYSPGLIPESPLVSSNKKRSQDIFDLDDIDDDDEDELLSIVAKSPYFTQPTQIVTQPTQIVDRTILKPRGVTAASRSSSKLVSRSSSPASSLVEIPASSPFKQPAPRLGGRLANLMAPAGTAFRAPIRPAAAAKASTSKAPAKADYIMISDDELDAPIYAGGDSSDDETQTMRGDIRPSSFKRKSPPPVSPAKPQKAEPAIDLQKYRYDSDAATKPGYVLQRDWVSILTSSPPKSYEAKQSSPPKPPRRRLMQGRRPGRKSSPPPSLSSSQSQARNNTPPPTRKIVDLVSDDEDDDDDYRQASGSPQLITSSPSKADAQELALSGRLLKYLNECDAIQLVAIAGVKEDSAKVMISHQPFADLEEARAVTVSQKKGRKKAAKVAIGEDIVSAVKSYAKALDGIDHVIAVCESQAEAIKAATSRWRYDITGQPRDEGNTSEEGKPLTPISVEDSASKLIELPLRQPKHMQGHCVMKPFQLYGLNWMYLLYENQFGGILADDMGLGKTCQVISLMCSIVEDWNRHGKDDRNRPWPNLIMVPPSTLANWEAEFEKFAPGINVTVYRGSQPVRDEIAEEILEDPASHHVVLTSYTQVSRHEDISNLRRLQPMVAVFDEGHRLKNPSTKQYKDLIRLSAGWRLILSGTPVQNNLMEMVALLQFVDPELFRDHFEDLEALFNQKVSLTAVSQGALLHSERVARARTILEPFILQRKKEQVLKDLPDKTARVEYCEMDKAQSALYNEYNRRYGKTVAKEVKEGKEVSADPKVGRENDNNNVWIQLRKAAIHPQLFRRYFTDKDVQKMAEILMKRVPQSELRQPNLNHLVGELKALSDFELHLWCRDYPCISKFDVPDGSWMESAKVQTLLKLIRQYQANGDRALVFTRFAKVIELLGESLASEDIKYLSLQGNTDVNERQELINEFNSDESIPVFLLTTGSGGTGINLTAANKVIIFDQSDNPQDDIQAENRAHRLGQTRPVEVIRLISKDTIEELIYKACQKKLELASKVTGAWSEAVPEMTAAEMEAMVREEYMRMNSQAISPPLSD</sequence>
<keyword evidence="7" id="KW-0347">Helicase</keyword>
<evidence type="ECO:0000256" key="3">
    <source>
        <dbReference type="ARBA" id="ARBA00022840"/>
    </source>
</evidence>
<dbReference type="InterPro" id="IPR049730">
    <property type="entry name" value="SNF2/RAD54-like_C"/>
</dbReference>
<evidence type="ECO:0000259" key="6">
    <source>
        <dbReference type="PROSITE" id="PS51194"/>
    </source>
</evidence>
<feature type="region of interest" description="Disordered" evidence="4">
    <location>
        <begin position="243"/>
        <end position="328"/>
    </location>
</feature>
<dbReference type="InterPro" id="IPR001650">
    <property type="entry name" value="Helicase_C-like"/>
</dbReference>
<feature type="domain" description="Helicase ATP-binding" evidence="5">
    <location>
        <begin position="498"/>
        <end position="674"/>
    </location>
</feature>
<keyword evidence="2" id="KW-0378">Hydrolase</keyword>
<dbReference type="AlphaFoldDB" id="A0AAN6S6Y7"/>
<feature type="compositionally biased region" description="Polar residues" evidence="4">
    <location>
        <begin position="315"/>
        <end position="327"/>
    </location>
</feature>